<comment type="caution">
    <text evidence="3">The sequence shown here is derived from an EMBL/GenBank/DDBJ whole genome shotgun (WGS) entry which is preliminary data.</text>
</comment>
<feature type="domain" description="Oxidoreductase-like" evidence="2">
    <location>
        <begin position="97"/>
        <end position="141"/>
    </location>
</feature>
<feature type="compositionally biased region" description="Low complexity" evidence="1">
    <location>
        <begin position="67"/>
        <end position="84"/>
    </location>
</feature>
<dbReference type="GO" id="GO:0005739">
    <property type="term" value="C:mitochondrion"/>
    <property type="evidence" value="ECO:0007669"/>
    <property type="project" value="TreeGrafter"/>
</dbReference>
<gene>
    <name evidence="3" type="ORF">CVT26_005874</name>
</gene>
<sequence>MLRTASARFTRTPLSRRSITYDYRAISDGQKSTEHPRRPARGGQNLSERYVRLEKSLRQKGARSSELEQIQQQPSPSQAATQTSGALKPHQKPVQYFRGFQIPEEPRPPADDECCMSGCAVCVYDLYEESLGAYEKAVASLRTSLYAADIPEYEWPASIQTKSPTGDKAGPSESEKRKDTVMSAFEEMERSLALKRQAEAEAEARGGSPS</sequence>
<name>A0A409WBY7_9AGAR</name>
<dbReference type="InterPro" id="IPR039251">
    <property type="entry name" value="OXLD1"/>
</dbReference>
<evidence type="ECO:0000256" key="1">
    <source>
        <dbReference type="SAM" id="MobiDB-lite"/>
    </source>
</evidence>
<dbReference type="Pfam" id="PF09791">
    <property type="entry name" value="Oxidored-like"/>
    <property type="match status" value="1"/>
</dbReference>
<evidence type="ECO:0000259" key="2">
    <source>
        <dbReference type="Pfam" id="PF09791"/>
    </source>
</evidence>
<dbReference type="InParanoid" id="A0A409WBY7"/>
<proteinExistence type="predicted"/>
<protein>
    <recommendedName>
        <fullName evidence="2">Oxidoreductase-like domain-containing protein</fullName>
    </recommendedName>
</protein>
<keyword evidence="4" id="KW-1185">Reference proteome</keyword>
<dbReference type="OrthoDB" id="10064411at2759"/>
<dbReference type="EMBL" id="NHYE01005208">
    <property type="protein sequence ID" value="PPQ75980.1"/>
    <property type="molecule type" value="Genomic_DNA"/>
</dbReference>
<accession>A0A409WBY7</accession>
<evidence type="ECO:0000313" key="4">
    <source>
        <dbReference type="Proteomes" id="UP000284706"/>
    </source>
</evidence>
<organism evidence="3 4">
    <name type="scientific">Gymnopilus dilepis</name>
    <dbReference type="NCBI Taxonomy" id="231916"/>
    <lineage>
        <taxon>Eukaryota</taxon>
        <taxon>Fungi</taxon>
        <taxon>Dikarya</taxon>
        <taxon>Basidiomycota</taxon>
        <taxon>Agaricomycotina</taxon>
        <taxon>Agaricomycetes</taxon>
        <taxon>Agaricomycetidae</taxon>
        <taxon>Agaricales</taxon>
        <taxon>Agaricineae</taxon>
        <taxon>Hymenogastraceae</taxon>
        <taxon>Gymnopilus</taxon>
    </lineage>
</organism>
<dbReference type="InterPro" id="IPR019180">
    <property type="entry name" value="Oxidoreductase-like_N"/>
</dbReference>
<feature type="region of interest" description="Disordered" evidence="1">
    <location>
        <begin position="23"/>
        <end position="90"/>
    </location>
</feature>
<dbReference type="Proteomes" id="UP000284706">
    <property type="component" value="Unassembled WGS sequence"/>
</dbReference>
<reference evidence="3 4" key="1">
    <citation type="journal article" date="2018" name="Evol. Lett.">
        <title>Horizontal gene cluster transfer increased hallucinogenic mushroom diversity.</title>
        <authorList>
            <person name="Reynolds H.T."/>
            <person name="Vijayakumar V."/>
            <person name="Gluck-Thaler E."/>
            <person name="Korotkin H.B."/>
            <person name="Matheny P.B."/>
            <person name="Slot J.C."/>
        </authorList>
    </citation>
    <scope>NUCLEOTIDE SEQUENCE [LARGE SCALE GENOMIC DNA]</scope>
    <source>
        <strain evidence="3 4">SRW20</strain>
    </source>
</reference>
<dbReference type="PANTHER" id="PTHR21193">
    <property type="entry name" value="OXIDOREDUCTASE-LIKE DOMAIN-CONTAINING PROTEIN 1"/>
    <property type="match status" value="1"/>
</dbReference>
<evidence type="ECO:0000313" key="3">
    <source>
        <dbReference type="EMBL" id="PPQ75980.1"/>
    </source>
</evidence>
<feature type="region of interest" description="Disordered" evidence="1">
    <location>
        <begin position="158"/>
        <end position="180"/>
    </location>
</feature>
<dbReference type="AlphaFoldDB" id="A0A409WBY7"/>
<dbReference type="PANTHER" id="PTHR21193:SF3">
    <property type="entry name" value="OXIDOREDUCTASE-LIKE DOMAIN-CONTAINING PROTEIN 1"/>
    <property type="match status" value="1"/>
</dbReference>
<dbReference type="STRING" id="231916.A0A409WBY7"/>